<dbReference type="InterPro" id="IPR000086">
    <property type="entry name" value="NUDIX_hydrolase_dom"/>
</dbReference>
<comment type="caution">
    <text evidence="4">The sequence shown here is derived from an EMBL/GenBank/DDBJ whole genome shotgun (WGS) entry which is preliminary data.</text>
</comment>
<evidence type="ECO:0000313" key="5">
    <source>
        <dbReference type="Proteomes" id="UP000646053"/>
    </source>
</evidence>
<feature type="domain" description="Nudix hydrolase" evidence="3">
    <location>
        <begin position="5"/>
        <end position="142"/>
    </location>
</feature>
<evidence type="ECO:0000313" key="4">
    <source>
        <dbReference type="EMBL" id="NDJ18283.1"/>
    </source>
</evidence>
<dbReference type="AlphaFoldDB" id="A0A8J7Z8E3"/>
<dbReference type="PANTHER" id="PTHR43046:SF14">
    <property type="entry name" value="MUTT_NUDIX FAMILY PROTEIN"/>
    <property type="match status" value="1"/>
</dbReference>
<keyword evidence="2" id="KW-0378">Hydrolase</keyword>
<dbReference type="Gene3D" id="3.90.79.10">
    <property type="entry name" value="Nucleoside Triphosphate Pyrophosphohydrolase"/>
    <property type="match status" value="1"/>
</dbReference>
<keyword evidence="5" id="KW-1185">Reference proteome</keyword>
<dbReference type="EMBL" id="WVIE01000014">
    <property type="protein sequence ID" value="NDJ18283.1"/>
    <property type="molecule type" value="Genomic_DNA"/>
</dbReference>
<dbReference type="InterPro" id="IPR015797">
    <property type="entry name" value="NUDIX_hydrolase-like_dom_sf"/>
</dbReference>
<proteinExistence type="predicted"/>
<comment type="cofactor">
    <cofactor evidence="1">
        <name>Mg(2+)</name>
        <dbReference type="ChEBI" id="CHEBI:18420"/>
    </cofactor>
</comment>
<gene>
    <name evidence="4" type="ORF">GS601_13440</name>
</gene>
<dbReference type="PANTHER" id="PTHR43046">
    <property type="entry name" value="GDP-MANNOSE MANNOSYL HYDROLASE"/>
    <property type="match status" value="1"/>
</dbReference>
<evidence type="ECO:0000256" key="1">
    <source>
        <dbReference type="ARBA" id="ARBA00001946"/>
    </source>
</evidence>
<accession>A0A8J7Z8E3</accession>
<dbReference type="RefSeq" id="WP_162423803.1">
    <property type="nucleotide sequence ID" value="NZ_WVIE01000014.1"/>
</dbReference>
<reference evidence="4" key="1">
    <citation type="submission" date="2019-12" db="EMBL/GenBank/DDBJ databases">
        <title>High-Quality draft genome sequences of three cyanobacteria isolated from the limestone walls of the Old Cathedral of Coimbra.</title>
        <authorList>
            <person name="Tiago I."/>
            <person name="Soares F."/>
            <person name="Portugal A."/>
        </authorList>
    </citation>
    <scope>NUCLEOTIDE SEQUENCE</scope>
    <source>
        <strain evidence="4">A</strain>
    </source>
</reference>
<dbReference type="Pfam" id="PF00293">
    <property type="entry name" value="NUDIX"/>
    <property type="match status" value="1"/>
</dbReference>
<protein>
    <submittedName>
        <fullName evidence="4">NUDIX domain-containing protein</fullName>
    </submittedName>
</protein>
<organism evidence="4 5">
    <name type="scientific">Myxacorys almedinensis A</name>
    <dbReference type="NCBI Taxonomy" id="2690445"/>
    <lineage>
        <taxon>Bacteria</taxon>
        <taxon>Bacillati</taxon>
        <taxon>Cyanobacteriota</taxon>
        <taxon>Cyanophyceae</taxon>
        <taxon>Leptolyngbyales</taxon>
        <taxon>Leptolyngbyaceae</taxon>
        <taxon>Myxacorys</taxon>
        <taxon>Myxacorys almedinensis</taxon>
    </lineage>
</organism>
<evidence type="ECO:0000256" key="2">
    <source>
        <dbReference type="ARBA" id="ARBA00022801"/>
    </source>
</evidence>
<dbReference type="Proteomes" id="UP000646053">
    <property type="component" value="Unassembled WGS sequence"/>
</dbReference>
<evidence type="ECO:0000259" key="3">
    <source>
        <dbReference type="PROSITE" id="PS51462"/>
    </source>
</evidence>
<dbReference type="CDD" id="cd04688">
    <property type="entry name" value="NUDIX_Hydrolase"/>
    <property type="match status" value="1"/>
</dbReference>
<dbReference type="GO" id="GO:0016787">
    <property type="term" value="F:hydrolase activity"/>
    <property type="evidence" value="ECO:0007669"/>
    <property type="project" value="UniProtKB-KW"/>
</dbReference>
<name>A0A8J7Z8E3_9CYAN</name>
<sequence>MKTKTIRVIVLGLIVHHDRLFLSEGFDAVKQETFYRALGGGVEFGETCQAALQREFQEELQAELTNIRYLACLENLFTFMGEPGHELVQLYQCDFVDSYFYQNQPFTFIEGDNQCLARWVDIDQLKSNALRLVPEDCLAYLL</sequence>
<dbReference type="SUPFAM" id="SSF55811">
    <property type="entry name" value="Nudix"/>
    <property type="match status" value="1"/>
</dbReference>
<dbReference type="PROSITE" id="PS51462">
    <property type="entry name" value="NUDIX"/>
    <property type="match status" value="1"/>
</dbReference>